<name>A0ABT0A9F3_9SPHN</name>
<comment type="caution">
    <text evidence="2">The sequence shown here is derived from an EMBL/GenBank/DDBJ whole genome shotgun (WGS) entry which is preliminary data.</text>
</comment>
<keyword evidence="3" id="KW-1185">Reference proteome</keyword>
<feature type="signal peptide" evidence="1">
    <location>
        <begin position="1"/>
        <end position="18"/>
    </location>
</feature>
<sequence>MRMLRGLLASWLLGLALAACGPAPLPATPALWAVRDEAGHEGWLFGTIHSAPAPLDWRNDTIDGALTKAGAIMVEVGNLQDDAAVAATFARLARGENEPPLSTRVAPDDRAALKALMDKAGYADGQFREVETWAAALTLARNSEDGSDAANGVDRAVLKAAGARPVFELEGAEAQLGIFDALPEREQRDLLGAVAQEATSPDGADLLKGWRSGDITALEAETRRGLLADPELREALFTARNAAWTVKIADAVREGRRPFVAVGAAHMVGPDGLVALLEHAGLTVERLQ</sequence>
<proteinExistence type="predicted"/>
<evidence type="ECO:0000313" key="3">
    <source>
        <dbReference type="Proteomes" id="UP001162802"/>
    </source>
</evidence>
<dbReference type="CDD" id="cd14789">
    <property type="entry name" value="Tiki"/>
    <property type="match status" value="1"/>
</dbReference>
<feature type="chain" id="PRO_5045130320" evidence="1">
    <location>
        <begin position="19"/>
        <end position="288"/>
    </location>
</feature>
<dbReference type="RefSeq" id="WP_243797245.1">
    <property type="nucleotide sequence ID" value="NZ_JALHAT010000003.1"/>
</dbReference>
<accession>A0ABT0A9F3</accession>
<dbReference type="InterPro" id="IPR047111">
    <property type="entry name" value="YbaP-like"/>
</dbReference>
<protein>
    <submittedName>
        <fullName evidence="2">TraB/GumN family protein</fullName>
    </submittedName>
</protein>
<dbReference type="Proteomes" id="UP001162802">
    <property type="component" value="Unassembled WGS sequence"/>
</dbReference>
<dbReference type="PANTHER" id="PTHR40590">
    <property type="entry name" value="CYTOPLASMIC PROTEIN-RELATED"/>
    <property type="match status" value="1"/>
</dbReference>
<evidence type="ECO:0000256" key="1">
    <source>
        <dbReference type="SAM" id="SignalP"/>
    </source>
</evidence>
<dbReference type="Pfam" id="PF01963">
    <property type="entry name" value="TraB_PrgY_gumN"/>
    <property type="match status" value="1"/>
</dbReference>
<reference evidence="2" key="1">
    <citation type="submission" date="2022-03" db="EMBL/GenBank/DDBJ databases">
        <title>Identification of a novel bacterium isolated from mangrove sediments.</title>
        <authorList>
            <person name="Pan X."/>
        </authorList>
    </citation>
    <scope>NUCLEOTIDE SEQUENCE</scope>
    <source>
        <strain evidence="2">B2637</strain>
    </source>
</reference>
<dbReference type="PANTHER" id="PTHR40590:SF1">
    <property type="entry name" value="CYTOPLASMIC PROTEIN"/>
    <property type="match status" value="1"/>
</dbReference>
<dbReference type="PROSITE" id="PS51257">
    <property type="entry name" value="PROKAR_LIPOPROTEIN"/>
    <property type="match status" value="1"/>
</dbReference>
<evidence type="ECO:0000313" key="2">
    <source>
        <dbReference type="EMBL" id="MCJ1959822.1"/>
    </source>
</evidence>
<keyword evidence="1" id="KW-0732">Signal</keyword>
<gene>
    <name evidence="2" type="ORF">MTR65_03925</name>
</gene>
<dbReference type="EMBL" id="JALHAT010000003">
    <property type="protein sequence ID" value="MCJ1959822.1"/>
    <property type="molecule type" value="Genomic_DNA"/>
</dbReference>
<dbReference type="InterPro" id="IPR002816">
    <property type="entry name" value="TraB/PrgY/GumN_fam"/>
</dbReference>
<organism evidence="2 3">
    <name type="scientific">Novosphingobium mangrovi</name>
    <name type="common">ex Hu et al. 2023</name>
    <dbReference type="NCBI Taxonomy" id="2930094"/>
    <lineage>
        <taxon>Bacteria</taxon>
        <taxon>Pseudomonadati</taxon>
        <taxon>Pseudomonadota</taxon>
        <taxon>Alphaproteobacteria</taxon>
        <taxon>Sphingomonadales</taxon>
        <taxon>Sphingomonadaceae</taxon>
        <taxon>Novosphingobium</taxon>
    </lineage>
</organism>